<protein>
    <submittedName>
        <fullName evidence="1">Uncharacterized protein</fullName>
    </submittedName>
</protein>
<evidence type="ECO:0000313" key="1">
    <source>
        <dbReference type="EMBL" id="MBX38012.1"/>
    </source>
</evidence>
<organism evidence="1">
    <name type="scientific">Rhizophora mucronata</name>
    <name type="common">Asiatic mangrove</name>
    <dbReference type="NCBI Taxonomy" id="61149"/>
    <lineage>
        <taxon>Eukaryota</taxon>
        <taxon>Viridiplantae</taxon>
        <taxon>Streptophyta</taxon>
        <taxon>Embryophyta</taxon>
        <taxon>Tracheophyta</taxon>
        <taxon>Spermatophyta</taxon>
        <taxon>Magnoliopsida</taxon>
        <taxon>eudicotyledons</taxon>
        <taxon>Gunneridae</taxon>
        <taxon>Pentapetalae</taxon>
        <taxon>rosids</taxon>
        <taxon>fabids</taxon>
        <taxon>Malpighiales</taxon>
        <taxon>Rhizophoraceae</taxon>
        <taxon>Rhizophora</taxon>
    </lineage>
</organism>
<proteinExistence type="predicted"/>
<sequence length="45" mass="5439">MLLPYHWTSPAQIQRVLNKPLPQCIYELKFGFPFYATIRNNIYRP</sequence>
<dbReference type="AlphaFoldDB" id="A0A2P2N6C2"/>
<dbReference type="EMBL" id="GGEC01057528">
    <property type="protein sequence ID" value="MBX38012.1"/>
    <property type="molecule type" value="Transcribed_RNA"/>
</dbReference>
<name>A0A2P2N6C2_RHIMU</name>
<reference evidence="1" key="1">
    <citation type="submission" date="2018-02" db="EMBL/GenBank/DDBJ databases">
        <title>Rhizophora mucronata_Transcriptome.</title>
        <authorList>
            <person name="Meera S.P."/>
            <person name="Sreeshan A."/>
            <person name="Augustine A."/>
        </authorList>
    </citation>
    <scope>NUCLEOTIDE SEQUENCE</scope>
    <source>
        <tissue evidence="1">Leaf</tissue>
    </source>
</reference>
<accession>A0A2P2N6C2</accession>